<dbReference type="EMBL" id="RCHR01000005">
    <property type="protein sequence ID" value="RLL42746.1"/>
    <property type="molecule type" value="Genomic_DNA"/>
</dbReference>
<accession>A0A498D8X5</accession>
<dbReference type="InterPro" id="IPR021617">
    <property type="entry name" value="DUF3231"/>
</dbReference>
<evidence type="ECO:0000313" key="2">
    <source>
        <dbReference type="Proteomes" id="UP000270219"/>
    </source>
</evidence>
<reference evidence="1 2" key="1">
    <citation type="submission" date="2018-10" db="EMBL/GenBank/DDBJ databases">
        <title>Oceanobacillus sp. YLB-02 draft genome.</title>
        <authorList>
            <person name="Yu L."/>
        </authorList>
    </citation>
    <scope>NUCLEOTIDE SEQUENCE [LARGE SCALE GENOMIC DNA]</scope>
    <source>
        <strain evidence="1 2">YLB-02</strain>
    </source>
</reference>
<dbReference type="InterPro" id="IPR012347">
    <property type="entry name" value="Ferritin-like"/>
</dbReference>
<dbReference type="RefSeq" id="WP_121524113.1">
    <property type="nucleotide sequence ID" value="NZ_RCHR01000005.1"/>
</dbReference>
<sequence length="168" mass="18250">MGILSGDPKNEPMHYGEVFGIWTAVMTTKGKVAGYQALKNHVGDEDLKKLVEEAIRQGQQELNEMEALLKENGVGLPPTPPDRPAAELNDIPTGARFMDQEVAAMLSADTAASLVACSSIMGESIREDIGMMFGSFHTQKAAFGVKVLRLNKEKGWLIPPPLHSFKAE</sequence>
<gene>
    <name evidence="1" type="ORF">D8M04_14425</name>
</gene>
<keyword evidence="2" id="KW-1185">Reference proteome</keyword>
<dbReference type="OrthoDB" id="1934429at2"/>
<dbReference type="Pfam" id="PF11553">
    <property type="entry name" value="DUF3231"/>
    <property type="match status" value="1"/>
</dbReference>
<dbReference type="AlphaFoldDB" id="A0A498D8X5"/>
<comment type="caution">
    <text evidence="1">The sequence shown here is derived from an EMBL/GenBank/DDBJ whole genome shotgun (WGS) entry which is preliminary data.</text>
</comment>
<organism evidence="1 2">
    <name type="scientific">Oceanobacillus piezotolerans</name>
    <dbReference type="NCBI Taxonomy" id="2448030"/>
    <lineage>
        <taxon>Bacteria</taxon>
        <taxon>Bacillati</taxon>
        <taxon>Bacillota</taxon>
        <taxon>Bacilli</taxon>
        <taxon>Bacillales</taxon>
        <taxon>Bacillaceae</taxon>
        <taxon>Oceanobacillus</taxon>
    </lineage>
</organism>
<dbReference type="Proteomes" id="UP000270219">
    <property type="component" value="Unassembled WGS sequence"/>
</dbReference>
<evidence type="ECO:0000313" key="1">
    <source>
        <dbReference type="EMBL" id="RLL42746.1"/>
    </source>
</evidence>
<name>A0A498D8X5_9BACI</name>
<proteinExistence type="predicted"/>
<protein>
    <submittedName>
        <fullName evidence="1">DUF3231 family protein</fullName>
    </submittedName>
</protein>
<dbReference type="Gene3D" id="1.20.1260.10">
    <property type="match status" value="1"/>
</dbReference>